<keyword evidence="1" id="KW-0812">Transmembrane</keyword>
<comment type="caution">
    <text evidence="2">The sequence shown here is derived from an EMBL/GenBank/DDBJ whole genome shotgun (WGS) entry which is preliminary data.</text>
</comment>
<evidence type="ECO:0000313" key="2">
    <source>
        <dbReference type="EMBL" id="MEZ0475994.1"/>
    </source>
</evidence>
<organism evidence="2 3">
    <name type="scientific">Luteimonas salinilitoris</name>
    <dbReference type="NCBI Taxonomy" id="3237697"/>
    <lineage>
        <taxon>Bacteria</taxon>
        <taxon>Pseudomonadati</taxon>
        <taxon>Pseudomonadota</taxon>
        <taxon>Gammaproteobacteria</taxon>
        <taxon>Lysobacterales</taxon>
        <taxon>Lysobacteraceae</taxon>
        <taxon>Luteimonas</taxon>
    </lineage>
</organism>
<proteinExistence type="predicted"/>
<keyword evidence="1" id="KW-0472">Membrane</keyword>
<dbReference type="InterPro" id="IPR046494">
    <property type="entry name" value="DUF6587"/>
</dbReference>
<keyword evidence="3" id="KW-1185">Reference proteome</keyword>
<feature type="transmembrane region" description="Helical" evidence="1">
    <location>
        <begin position="6"/>
        <end position="25"/>
    </location>
</feature>
<dbReference type="EMBL" id="JBFWIC010000025">
    <property type="protein sequence ID" value="MEZ0475994.1"/>
    <property type="molecule type" value="Genomic_DNA"/>
</dbReference>
<keyword evidence="1" id="KW-1133">Transmembrane helix</keyword>
<protein>
    <submittedName>
        <fullName evidence="2">DUF6587 family protein</fullName>
    </submittedName>
</protein>
<dbReference type="Pfam" id="PF20228">
    <property type="entry name" value="DUF6587"/>
    <property type="match status" value="1"/>
</dbReference>
<sequence length="85" mass="8766">MSVSIALQYVLVALAVAISAWAVLVKQFPGVARSLRGALALPLLRDGRPRWLRPLGRLLAPPAMTGGGGTCGGCDGCGPVKARNK</sequence>
<evidence type="ECO:0000313" key="3">
    <source>
        <dbReference type="Proteomes" id="UP001566331"/>
    </source>
</evidence>
<dbReference type="Proteomes" id="UP001566331">
    <property type="component" value="Unassembled WGS sequence"/>
</dbReference>
<name>A0ABV4HTB6_9GAMM</name>
<dbReference type="RefSeq" id="WP_370564782.1">
    <property type="nucleotide sequence ID" value="NZ_JBFWIB010000010.1"/>
</dbReference>
<gene>
    <name evidence="2" type="ORF">AB6713_15445</name>
</gene>
<reference evidence="2 3" key="1">
    <citation type="submission" date="2024-07" db="EMBL/GenBank/DDBJ databases">
        <title>Luteimonas salilacus sp. nov., isolated from the shore soil of Salt Lake in Tibet of China.</title>
        <authorList>
            <person name="Zhang X."/>
            <person name="Li A."/>
        </authorList>
    </citation>
    <scope>NUCLEOTIDE SEQUENCE [LARGE SCALE GENOMIC DNA]</scope>
    <source>
        <strain evidence="2 3">B3-2-R+30</strain>
    </source>
</reference>
<accession>A0ABV4HTB6</accession>
<evidence type="ECO:0000256" key="1">
    <source>
        <dbReference type="SAM" id="Phobius"/>
    </source>
</evidence>